<evidence type="ECO:0008006" key="8">
    <source>
        <dbReference type="Google" id="ProtNLM"/>
    </source>
</evidence>
<dbReference type="InterPro" id="IPR024775">
    <property type="entry name" value="DinB-like"/>
</dbReference>
<protein>
    <recommendedName>
        <fullName evidence="8">Ergothioneine biosynthesis protein EgtB</fullName>
    </recommendedName>
</protein>
<dbReference type="InterPro" id="IPR051043">
    <property type="entry name" value="Sulfatase_Mod_Factor_Kinase"/>
</dbReference>
<dbReference type="Pfam" id="PF12867">
    <property type="entry name" value="DinB_2"/>
    <property type="match status" value="1"/>
</dbReference>
<feature type="domain" description="Sulfatase-modifying factor enzyme-like" evidence="4">
    <location>
        <begin position="184"/>
        <end position="429"/>
    </location>
</feature>
<evidence type="ECO:0000259" key="5">
    <source>
        <dbReference type="Pfam" id="PF12867"/>
    </source>
</evidence>
<evidence type="ECO:0000256" key="2">
    <source>
        <dbReference type="ARBA" id="ARBA00023004"/>
    </source>
</evidence>
<gene>
    <name evidence="6" type="ORF">WA1_45910</name>
</gene>
<feature type="domain" description="DinB-like" evidence="5">
    <location>
        <begin position="18"/>
        <end position="120"/>
    </location>
</feature>
<comment type="caution">
    <text evidence="6">The sequence shown here is derived from an EMBL/GenBank/DDBJ whole genome shotgun (WGS) entry which is preliminary data.</text>
</comment>
<evidence type="ECO:0000313" key="6">
    <source>
        <dbReference type="EMBL" id="KYC36985.1"/>
    </source>
</evidence>
<dbReference type="InterPro" id="IPR005532">
    <property type="entry name" value="SUMF_dom"/>
</dbReference>
<keyword evidence="7" id="KW-1185">Reference proteome</keyword>
<dbReference type="Gene3D" id="3.90.1580.10">
    <property type="entry name" value="paralog of FGE (formylglycine-generating enzyme)"/>
    <property type="match status" value="1"/>
</dbReference>
<dbReference type="PANTHER" id="PTHR23150:SF36">
    <property type="entry name" value="HERCYNINE OXYGENASE"/>
    <property type="match status" value="1"/>
</dbReference>
<proteinExistence type="predicted"/>
<comment type="pathway">
    <text evidence="3">Amino-acid biosynthesis; ergothioneine biosynthesis.</text>
</comment>
<keyword evidence="1" id="KW-0560">Oxidoreductase</keyword>
<dbReference type="Gene3D" id="1.20.120.450">
    <property type="entry name" value="dinb family like domain"/>
    <property type="match status" value="1"/>
</dbReference>
<reference evidence="6 7" key="1">
    <citation type="journal article" date="2013" name="Genome Biol. Evol.">
        <title>Genomes of Stigonematalean cyanobacteria (subsection V) and the evolution of oxygenic photosynthesis from prokaryotes to plastids.</title>
        <authorList>
            <person name="Dagan T."/>
            <person name="Roettger M."/>
            <person name="Stucken K."/>
            <person name="Landan G."/>
            <person name="Koch R."/>
            <person name="Major P."/>
            <person name="Gould S.B."/>
            <person name="Goremykin V.V."/>
            <person name="Rippka R."/>
            <person name="Tandeau de Marsac N."/>
            <person name="Gugger M."/>
            <person name="Lockhart P.J."/>
            <person name="Allen J.F."/>
            <person name="Brune I."/>
            <person name="Maus I."/>
            <person name="Puhler A."/>
            <person name="Martin W.F."/>
        </authorList>
    </citation>
    <scope>NUCLEOTIDE SEQUENCE [LARGE SCALE GENOMIC DNA]</scope>
    <source>
        <strain evidence="6 7">PCC 7110</strain>
    </source>
</reference>
<dbReference type="AlphaFoldDB" id="A0A139WX21"/>
<evidence type="ECO:0000256" key="3">
    <source>
        <dbReference type="ARBA" id="ARBA00037882"/>
    </source>
</evidence>
<dbReference type="RefSeq" id="WP_017744255.1">
    <property type="nucleotide sequence ID" value="NZ_KQ976354.1"/>
</dbReference>
<dbReference type="Pfam" id="PF03781">
    <property type="entry name" value="FGE-sulfatase"/>
    <property type="match status" value="1"/>
</dbReference>
<dbReference type="OrthoDB" id="9768004at2"/>
<keyword evidence="2" id="KW-0408">Iron</keyword>
<dbReference type="EMBL" id="ANNX02000047">
    <property type="protein sequence ID" value="KYC36985.1"/>
    <property type="molecule type" value="Genomic_DNA"/>
</dbReference>
<dbReference type="SUPFAM" id="SSF109854">
    <property type="entry name" value="DinB/YfiT-like putative metalloenzymes"/>
    <property type="match status" value="1"/>
</dbReference>
<evidence type="ECO:0000313" key="7">
    <source>
        <dbReference type="Proteomes" id="UP000076925"/>
    </source>
</evidence>
<dbReference type="STRING" id="128403.WA1_45910"/>
<sequence>MISELSKSNLKETIYNAYHQCRSKTLTLFEDIDEVSFCQQAHADFSPVGWHLGHIAYTESFWLLERTAGFPCLFPQYRKLFAADGLPKTERVKLPSLEETRDYLETVRGKVLHYLEVANLEKQDRLWRFMLQHESQHSEIATFVLEILKREKGVGNGEWGVGIGDKEDKEVIQNPKSKIQNPKSPEMIEIPAGEFEMGNNSVDALDNERSAHRVYLDTYWIDRYPVTCGQYRVFMEAGGYQNSQWWSKAGWEWLQTEQVTQPLYWYSDRHQENHPVCGVSWYEAEAYSLFVGKRLPTEAEWEKAASWDTQFNRRLLYPWGNQEPMRQLCNHNSFNKGTTPIDAFPDGQSAYGLYDTLGNVWEWTSTWFDSYPGFQSYPYIGYSQVYFDQQHRVLKGGSWATRPWALRCSFRNWYYPHMRQILAGFRCARGL</sequence>
<accession>A0A139WX21</accession>
<dbReference type="InterPro" id="IPR034660">
    <property type="entry name" value="DinB/YfiT-like"/>
</dbReference>
<dbReference type="InterPro" id="IPR042095">
    <property type="entry name" value="SUMF_sf"/>
</dbReference>
<dbReference type="InterPro" id="IPR016187">
    <property type="entry name" value="CTDL_fold"/>
</dbReference>
<evidence type="ECO:0000259" key="4">
    <source>
        <dbReference type="Pfam" id="PF03781"/>
    </source>
</evidence>
<name>A0A139WX21_9CYAN</name>
<dbReference type="PANTHER" id="PTHR23150">
    <property type="entry name" value="SULFATASE MODIFYING FACTOR 1, 2"/>
    <property type="match status" value="1"/>
</dbReference>
<dbReference type="SUPFAM" id="SSF56436">
    <property type="entry name" value="C-type lectin-like"/>
    <property type="match status" value="1"/>
</dbReference>
<evidence type="ECO:0000256" key="1">
    <source>
        <dbReference type="ARBA" id="ARBA00023002"/>
    </source>
</evidence>
<organism evidence="6 7">
    <name type="scientific">Scytonema hofmannii PCC 7110</name>
    <dbReference type="NCBI Taxonomy" id="128403"/>
    <lineage>
        <taxon>Bacteria</taxon>
        <taxon>Bacillati</taxon>
        <taxon>Cyanobacteriota</taxon>
        <taxon>Cyanophyceae</taxon>
        <taxon>Nostocales</taxon>
        <taxon>Scytonemataceae</taxon>
        <taxon>Scytonema</taxon>
    </lineage>
</organism>
<dbReference type="Proteomes" id="UP000076925">
    <property type="component" value="Unassembled WGS sequence"/>
</dbReference>